<keyword evidence="2 8" id="KW-0436">Ligase</keyword>
<dbReference type="InterPro" id="IPR014729">
    <property type="entry name" value="Rossmann-like_a/b/a_fold"/>
</dbReference>
<evidence type="ECO:0000256" key="7">
    <source>
        <dbReference type="ARBA" id="ARBA00023027"/>
    </source>
</evidence>
<accession>A0AAU8UE23</accession>
<dbReference type="AlphaFoldDB" id="A0AAU8UE23"/>
<evidence type="ECO:0000256" key="4">
    <source>
        <dbReference type="ARBA" id="ARBA00022741"/>
    </source>
</evidence>
<evidence type="ECO:0000313" key="12">
    <source>
        <dbReference type="EMBL" id="AKT90855.1"/>
    </source>
</evidence>
<dbReference type="CDD" id="cd00553">
    <property type="entry name" value="NAD_synthase"/>
    <property type="match status" value="1"/>
</dbReference>
<name>A0AAU8UE23_9BACT</name>
<dbReference type="GO" id="GO:0005524">
    <property type="term" value="F:ATP binding"/>
    <property type="evidence" value="ECO:0007669"/>
    <property type="project" value="UniProtKB-KW"/>
</dbReference>
<keyword evidence="10" id="KW-1133">Transmembrane helix</keyword>
<proteinExistence type="inferred from homology"/>
<dbReference type="EC" id="6.3.1.5" evidence="9"/>
<evidence type="ECO:0000256" key="6">
    <source>
        <dbReference type="ARBA" id="ARBA00022842"/>
    </source>
</evidence>
<evidence type="ECO:0000259" key="11">
    <source>
        <dbReference type="Pfam" id="PF02540"/>
    </source>
</evidence>
<dbReference type="InterPro" id="IPR003694">
    <property type="entry name" value="NAD_synthase"/>
</dbReference>
<dbReference type="NCBIfam" id="NF010587">
    <property type="entry name" value="PRK13980.1"/>
    <property type="match status" value="1"/>
</dbReference>
<comment type="pathway">
    <text evidence="1">Cofactor biosynthesis; NAD(+) biosynthesis.</text>
</comment>
<dbReference type="EMBL" id="CP012195">
    <property type="protein sequence ID" value="AKT90855.1"/>
    <property type="molecule type" value="Genomic_DNA"/>
</dbReference>
<evidence type="ECO:0000256" key="3">
    <source>
        <dbReference type="ARBA" id="ARBA00022723"/>
    </source>
</evidence>
<organism evidence="12 13">
    <name type="scientific">Campylobacter ureolyticus RIGS 9880</name>
    <dbReference type="NCBI Taxonomy" id="1032069"/>
    <lineage>
        <taxon>Bacteria</taxon>
        <taxon>Pseudomonadati</taxon>
        <taxon>Campylobacterota</taxon>
        <taxon>Epsilonproteobacteria</taxon>
        <taxon>Campylobacterales</taxon>
        <taxon>Campylobacteraceae</taxon>
        <taxon>Campylobacter</taxon>
    </lineage>
</organism>
<dbReference type="Pfam" id="PF02540">
    <property type="entry name" value="NAD_synthase"/>
    <property type="match status" value="1"/>
</dbReference>
<dbReference type="GO" id="GO:0004359">
    <property type="term" value="F:glutaminase activity"/>
    <property type="evidence" value="ECO:0007669"/>
    <property type="project" value="InterPro"/>
</dbReference>
<keyword evidence="5 8" id="KW-0067">ATP-binding</keyword>
<dbReference type="GO" id="GO:0005737">
    <property type="term" value="C:cytoplasm"/>
    <property type="evidence" value="ECO:0007669"/>
    <property type="project" value="InterPro"/>
</dbReference>
<feature type="domain" description="NAD/GMP synthase" evidence="11">
    <location>
        <begin position="79"/>
        <end position="313"/>
    </location>
</feature>
<dbReference type="GO" id="GO:0046872">
    <property type="term" value="F:metal ion binding"/>
    <property type="evidence" value="ECO:0007669"/>
    <property type="project" value="UniProtKB-KW"/>
</dbReference>
<evidence type="ECO:0000313" key="13">
    <source>
        <dbReference type="Proteomes" id="UP000063971"/>
    </source>
</evidence>
<keyword evidence="10" id="KW-0812">Transmembrane</keyword>
<dbReference type="GO" id="GO:0003952">
    <property type="term" value="F:NAD+ synthase (glutamine-hydrolyzing) activity"/>
    <property type="evidence" value="ECO:0007669"/>
    <property type="project" value="InterPro"/>
</dbReference>
<evidence type="ECO:0000256" key="8">
    <source>
        <dbReference type="RuleBase" id="RU003811"/>
    </source>
</evidence>
<dbReference type="SUPFAM" id="SSF52402">
    <property type="entry name" value="Adenine nucleotide alpha hydrolases-like"/>
    <property type="match status" value="1"/>
</dbReference>
<dbReference type="KEGG" id="cure:CUREO_1005"/>
<dbReference type="PANTHER" id="PTHR23090">
    <property type="entry name" value="NH 3 /GLUTAMINE-DEPENDENT NAD + SYNTHETASE"/>
    <property type="match status" value="1"/>
</dbReference>
<dbReference type="GO" id="GO:0008795">
    <property type="term" value="F:NAD+ synthase activity"/>
    <property type="evidence" value="ECO:0007669"/>
    <property type="project" value="UniProtKB-EC"/>
</dbReference>
<evidence type="ECO:0000256" key="5">
    <source>
        <dbReference type="ARBA" id="ARBA00022840"/>
    </source>
</evidence>
<dbReference type="Proteomes" id="UP000063971">
    <property type="component" value="Chromosome"/>
</dbReference>
<dbReference type="FunFam" id="3.40.50.620:FF:000106">
    <property type="entry name" value="Glutamine-dependent NAD(+) synthetase"/>
    <property type="match status" value="1"/>
</dbReference>
<evidence type="ECO:0000256" key="1">
    <source>
        <dbReference type="ARBA" id="ARBA00004790"/>
    </source>
</evidence>
<comment type="catalytic activity">
    <reaction evidence="9">
        <text>deamido-NAD(+) + NH4(+) + ATP = AMP + diphosphate + NAD(+) + H(+)</text>
        <dbReference type="Rhea" id="RHEA:21188"/>
        <dbReference type="ChEBI" id="CHEBI:15378"/>
        <dbReference type="ChEBI" id="CHEBI:28938"/>
        <dbReference type="ChEBI" id="CHEBI:30616"/>
        <dbReference type="ChEBI" id="CHEBI:33019"/>
        <dbReference type="ChEBI" id="CHEBI:57540"/>
        <dbReference type="ChEBI" id="CHEBI:58437"/>
        <dbReference type="ChEBI" id="CHEBI:456215"/>
        <dbReference type="EC" id="6.3.1.5"/>
    </reaction>
</comment>
<reference evidence="12 13" key="1">
    <citation type="journal article" date="2015" name="Genome Announc.">
        <title>Complete Genome Sequence of the Campylobacter ureolyticus Clinical Isolate RIGS 9880.</title>
        <authorList>
            <person name="Miller W.G."/>
            <person name="Yee E."/>
            <person name="On S.L."/>
            <person name="Andersen L.P."/>
            <person name="Bono J.L."/>
        </authorList>
    </citation>
    <scope>NUCLEOTIDE SEQUENCE [LARGE SCALE GENOMIC DNA]</scope>
    <source>
        <strain evidence="12 13">RIGS 9880</strain>
    </source>
</reference>
<dbReference type="NCBIfam" id="TIGR00552">
    <property type="entry name" value="nadE"/>
    <property type="match status" value="1"/>
</dbReference>
<feature type="transmembrane region" description="Helical" evidence="10">
    <location>
        <begin position="12"/>
        <end position="36"/>
    </location>
</feature>
<evidence type="ECO:0000256" key="9">
    <source>
        <dbReference type="RuleBase" id="RU003812"/>
    </source>
</evidence>
<dbReference type="InterPro" id="IPR022310">
    <property type="entry name" value="NAD/GMP_synthase"/>
</dbReference>
<protein>
    <recommendedName>
        <fullName evidence="9">NH(3)-dependent NAD(+) synthetase</fullName>
        <ecNumber evidence="9">6.3.1.5</ecNumber>
    </recommendedName>
</protein>
<comment type="similarity">
    <text evidence="8">Belongs to the NAD synthetase family.</text>
</comment>
<evidence type="ECO:0000256" key="2">
    <source>
        <dbReference type="ARBA" id="ARBA00022598"/>
    </source>
</evidence>
<gene>
    <name evidence="12" type="primary">nadE</name>
    <name evidence="12" type="ORF">CUREO_1005</name>
</gene>
<evidence type="ECO:0000256" key="10">
    <source>
        <dbReference type="SAM" id="Phobius"/>
    </source>
</evidence>
<dbReference type="GO" id="GO:0009435">
    <property type="term" value="P:NAD+ biosynthetic process"/>
    <property type="evidence" value="ECO:0007669"/>
    <property type="project" value="InterPro"/>
</dbReference>
<dbReference type="Gene3D" id="3.40.50.620">
    <property type="entry name" value="HUPs"/>
    <property type="match status" value="1"/>
</dbReference>
<sequence>MEISKNINFIKYILIKIFYFYHIFSLVAFVVFYILLKILIFFKYHCNYALKSYFNKTMIKYNIIYFGKTMDFKNLEKDLLIFLDKNLKATGRKNFILGVSGGLDSAVVSVLCKKVAPTYAKIMPTNSSNKENLDDAVNHCKKFDINYEIYSIDKLIKTYEKIFLNKKISVHRIGNLSARIRMMVLYDLSEELDAVVVGTSNLSELMLGYGTIFGDLACAFNPIGEIFKTEIFEFAKFLKIDEKIISKKPSADLFEGQNDEQDLGYDYETLDKVLKKIYDDGLNFKELCKIFDNSLVKFITSRIEQNSFKRRMPKIANVRKSSANTIF</sequence>
<keyword evidence="3" id="KW-0479">Metal-binding</keyword>
<dbReference type="PANTHER" id="PTHR23090:SF9">
    <property type="entry name" value="GLUTAMINE-DEPENDENT NAD(+) SYNTHETASE"/>
    <property type="match status" value="1"/>
</dbReference>
<keyword evidence="7 8" id="KW-0520">NAD</keyword>
<keyword evidence="6" id="KW-0460">Magnesium</keyword>
<keyword evidence="10" id="KW-0472">Membrane</keyword>
<keyword evidence="4 8" id="KW-0547">Nucleotide-binding</keyword>